<feature type="domain" description="KRAB" evidence="1">
    <location>
        <begin position="8"/>
        <end position="77"/>
    </location>
</feature>
<evidence type="ECO:0000313" key="2">
    <source>
        <dbReference type="EMBL" id="OWK15774.1"/>
    </source>
</evidence>
<dbReference type="PANTHER" id="PTHR23232:SF158">
    <property type="entry name" value="KRAB DOMAIN-CONTAINING PROTEIN 5"/>
    <property type="match status" value="1"/>
</dbReference>
<evidence type="ECO:0000259" key="1">
    <source>
        <dbReference type="PROSITE" id="PS50805"/>
    </source>
</evidence>
<sequence>MALSQAQVTVKDVAIEVSQEEWEFPDPAQRTLYRDVMVETYRNLLSVGEGHFPLGVGICPTESLGNPCLAWLRLRLS</sequence>
<dbReference type="InterPro" id="IPR050169">
    <property type="entry name" value="Krueppel_C2H2_ZnF"/>
</dbReference>
<proteinExistence type="predicted"/>
<name>A0A212DCC2_CEREH</name>
<protein>
    <submittedName>
        <fullName evidence="2">ZNF677</fullName>
    </submittedName>
</protein>
<organism evidence="2 3">
    <name type="scientific">Cervus elaphus hippelaphus</name>
    <name type="common">European red deer</name>
    <dbReference type="NCBI Taxonomy" id="46360"/>
    <lineage>
        <taxon>Eukaryota</taxon>
        <taxon>Metazoa</taxon>
        <taxon>Chordata</taxon>
        <taxon>Craniata</taxon>
        <taxon>Vertebrata</taxon>
        <taxon>Euteleostomi</taxon>
        <taxon>Mammalia</taxon>
        <taxon>Eutheria</taxon>
        <taxon>Laurasiatheria</taxon>
        <taxon>Artiodactyla</taxon>
        <taxon>Ruminantia</taxon>
        <taxon>Pecora</taxon>
        <taxon>Cervidae</taxon>
        <taxon>Cervinae</taxon>
        <taxon>Cervus</taxon>
    </lineage>
</organism>
<dbReference type="GO" id="GO:0006355">
    <property type="term" value="P:regulation of DNA-templated transcription"/>
    <property type="evidence" value="ECO:0007669"/>
    <property type="project" value="InterPro"/>
</dbReference>
<dbReference type="Gene3D" id="6.10.140.140">
    <property type="match status" value="1"/>
</dbReference>
<evidence type="ECO:0000313" key="3">
    <source>
        <dbReference type="Proteomes" id="UP000242450"/>
    </source>
</evidence>
<accession>A0A212DCC2</accession>
<dbReference type="InterPro" id="IPR001909">
    <property type="entry name" value="KRAB"/>
</dbReference>
<dbReference type="OrthoDB" id="9828393at2759"/>
<dbReference type="Pfam" id="PF01352">
    <property type="entry name" value="KRAB"/>
    <property type="match status" value="1"/>
</dbReference>
<keyword evidence="3" id="KW-1185">Reference proteome</keyword>
<dbReference type="PROSITE" id="PS50805">
    <property type="entry name" value="KRAB"/>
    <property type="match status" value="1"/>
</dbReference>
<dbReference type="PANTHER" id="PTHR23232">
    <property type="entry name" value="KRAB DOMAIN C2H2 ZINC FINGER"/>
    <property type="match status" value="1"/>
</dbReference>
<dbReference type="SUPFAM" id="SSF109640">
    <property type="entry name" value="KRAB domain (Kruppel-associated box)"/>
    <property type="match status" value="1"/>
</dbReference>
<dbReference type="Proteomes" id="UP000242450">
    <property type="component" value="Chromosome 4"/>
</dbReference>
<reference evidence="2 3" key="1">
    <citation type="journal article" date="2018" name="Mol. Genet. Genomics">
        <title>The red deer Cervus elaphus genome CerEla1.0: sequencing, annotating, genes, and chromosomes.</title>
        <authorList>
            <person name="Bana N.A."/>
            <person name="Nyiri A."/>
            <person name="Nagy J."/>
            <person name="Frank K."/>
            <person name="Nagy T."/>
            <person name="Steger V."/>
            <person name="Schiller M."/>
            <person name="Lakatos P."/>
            <person name="Sugar L."/>
            <person name="Horn P."/>
            <person name="Barta E."/>
            <person name="Orosz L."/>
        </authorList>
    </citation>
    <scope>NUCLEOTIDE SEQUENCE [LARGE SCALE GENOMIC DNA]</scope>
    <source>
        <strain evidence="2">Hungarian</strain>
    </source>
</reference>
<gene>
    <name evidence="2" type="ORF">Celaphus_00004822</name>
</gene>
<dbReference type="InterPro" id="IPR036051">
    <property type="entry name" value="KRAB_dom_sf"/>
</dbReference>
<dbReference type="SMART" id="SM00349">
    <property type="entry name" value="KRAB"/>
    <property type="match status" value="1"/>
</dbReference>
<comment type="caution">
    <text evidence="2">The sequence shown here is derived from an EMBL/GenBank/DDBJ whole genome shotgun (WGS) entry which is preliminary data.</text>
</comment>
<dbReference type="AlphaFoldDB" id="A0A212DCC2"/>
<dbReference type="CDD" id="cd07765">
    <property type="entry name" value="KRAB_A-box"/>
    <property type="match status" value="1"/>
</dbReference>
<dbReference type="EMBL" id="MKHE01000004">
    <property type="protein sequence ID" value="OWK15774.1"/>
    <property type="molecule type" value="Genomic_DNA"/>
</dbReference>